<dbReference type="InterPro" id="IPR014756">
    <property type="entry name" value="Ig_E-set"/>
</dbReference>
<feature type="compositionally biased region" description="Polar residues" evidence="1">
    <location>
        <begin position="751"/>
        <end position="768"/>
    </location>
</feature>
<feature type="region of interest" description="Disordered" evidence="1">
    <location>
        <begin position="737"/>
        <end position="783"/>
    </location>
</feature>
<dbReference type="EMBL" id="JQFK01000019">
    <property type="protein sequence ID" value="KGK38461.1"/>
    <property type="molecule type" value="Genomic_DNA"/>
</dbReference>
<evidence type="ECO:0000313" key="3">
    <source>
        <dbReference type="EMBL" id="KGK38461.1"/>
    </source>
</evidence>
<feature type="compositionally biased region" description="Polar residues" evidence="1">
    <location>
        <begin position="876"/>
        <end position="899"/>
    </location>
</feature>
<dbReference type="GO" id="GO:0070086">
    <property type="term" value="P:ubiquitin-dependent endocytosis"/>
    <property type="evidence" value="ECO:0007669"/>
    <property type="project" value="TreeGrafter"/>
</dbReference>
<dbReference type="HOGENOM" id="CLU_297187_0_0_1"/>
<dbReference type="GO" id="GO:0005829">
    <property type="term" value="C:cytosol"/>
    <property type="evidence" value="ECO:0007669"/>
    <property type="project" value="TreeGrafter"/>
</dbReference>
<proteinExistence type="predicted"/>
<feature type="compositionally biased region" description="Low complexity" evidence="1">
    <location>
        <begin position="741"/>
        <end position="750"/>
    </location>
</feature>
<dbReference type="GO" id="GO:0030674">
    <property type="term" value="F:protein-macromolecule adaptor activity"/>
    <property type="evidence" value="ECO:0007669"/>
    <property type="project" value="TreeGrafter"/>
</dbReference>
<dbReference type="GO" id="GO:0031625">
    <property type="term" value="F:ubiquitin protein ligase binding"/>
    <property type="evidence" value="ECO:0007669"/>
    <property type="project" value="TreeGrafter"/>
</dbReference>
<feature type="compositionally biased region" description="Low complexity" evidence="1">
    <location>
        <begin position="692"/>
        <end position="707"/>
    </location>
</feature>
<dbReference type="SMART" id="SM01017">
    <property type="entry name" value="Arrestin_C"/>
    <property type="match status" value="1"/>
</dbReference>
<name>A0A099P346_PICKU</name>
<organism evidence="3 4">
    <name type="scientific">Pichia kudriavzevii</name>
    <name type="common">Yeast</name>
    <name type="synonym">Issatchenkia orientalis</name>
    <dbReference type="NCBI Taxonomy" id="4909"/>
    <lineage>
        <taxon>Eukaryota</taxon>
        <taxon>Fungi</taxon>
        <taxon>Dikarya</taxon>
        <taxon>Ascomycota</taxon>
        <taxon>Saccharomycotina</taxon>
        <taxon>Pichiomycetes</taxon>
        <taxon>Pichiales</taxon>
        <taxon>Pichiaceae</taxon>
        <taxon>Pichia</taxon>
    </lineage>
</organism>
<dbReference type="SUPFAM" id="SSF81296">
    <property type="entry name" value="E set domains"/>
    <property type="match status" value="1"/>
</dbReference>
<feature type="compositionally biased region" description="Low complexity" evidence="1">
    <location>
        <begin position="649"/>
        <end position="668"/>
    </location>
</feature>
<dbReference type="InterPro" id="IPR050357">
    <property type="entry name" value="Arrestin_domain-protein"/>
</dbReference>
<dbReference type="InterPro" id="IPR011022">
    <property type="entry name" value="Arrestin_C-like"/>
</dbReference>
<evidence type="ECO:0000256" key="1">
    <source>
        <dbReference type="SAM" id="MobiDB-lite"/>
    </source>
</evidence>
<feature type="region of interest" description="Disordered" evidence="1">
    <location>
        <begin position="809"/>
        <end position="847"/>
    </location>
</feature>
<feature type="region of interest" description="Disordered" evidence="1">
    <location>
        <begin position="541"/>
        <end position="712"/>
    </location>
</feature>
<dbReference type="Pfam" id="PF02752">
    <property type="entry name" value="Arrestin_C"/>
    <property type="match status" value="1"/>
</dbReference>
<dbReference type="Gene3D" id="2.60.40.640">
    <property type="match status" value="1"/>
</dbReference>
<accession>A0A099P346</accession>
<feature type="compositionally biased region" description="Low complexity" evidence="1">
    <location>
        <begin position="815"/>
        <end position="845"/>
    </location>
</feature>
<dbReference type="PANTHER" id="PTHR11188:SF174">
    <property type="entry name" value="ARRESTIN-RELATED TRAFFICKING ADAPTER 10-RELATED"/>
    <property type="match status" value="1"/>
</dbReference>
<feature type="region of interest" description="Disordered" evidence="1">
    <location>
        <begin position="876"/>
        <end position="906"/>
    </location>
</feature>
<dbReference type="Proteomes" id="UP000029867">
    <property type="component" value="Unassembled WGS sequence"/>
</dbReference>
<dbReference type="VEuPathDB" id="FungiDB:C5L36_0B06240"/>
<reference evidence="4" key="1">
    <citation type="journal article" date="2014" name="Microb. Cell Fact.">
        <title>Exploiting Issatchenkia orientalis SD108 for succinic acid production.</title>
        <authorList>
            <person name="Xiao H."/>
            <person name="Shao Z."/>
            <person name="Jiang Y."/>
            <person name="Dole S."/>
            <person name="Zhao H."/>
        </authorList>
    </citation>
    <scope>NUCLEOTIDE SEQUENCE [LARGE SCALE GENOMIC DNA]</scope>
    <source>
        <strain evidence="4">SD108</strain>
    </source>
</reference>
<dbReference type="PANTHER" id="PTHR11188">
    <property type="entry name" value="ARRESTIN DOMAIN CONTAINING PROTEIN"/>
    <property type="match status" value="1"/>
</dbReference>
<evidence type="ECO:0000259" key="2">
    <source>
        <dbReference type="SMART" id="SM01017"/>
    </source>
</evidence>
<comment type="caution">
    <text evidence="3">The sequence shown here is derived from an EMBL/GenBank/DDBJ whole genome shotgun (WGS) entry which is preliminary data.</text>
</comment>
<protein>
    <recommendedName>
        <fullName evidence="2">Arrestin C-terminal-like domain-containing protein</fullName>
    </recommendedName>
</protein>
<feature type="domain" description="Arrestin C-terminal-like" evidence="2">
    <location>
        <begin position="276"/>
        <end position="435"/>
    </location>
</feature>
<gene>
    <name evidence="3" type="ORF">JL09_g2342</name>
</gene>
<sequence length="1014" mass="112170">MLDLLNSPVFPLEELSTQTYVKLPKHPHAESKSVKLYIILAEPHLFLEGFEKAEYQSRPPAILRGCLFLRILHPVKIKDITLKFKGTSRTEWPEGIPPRKVENIEEKGLINHTWPFYNHLNHYPTLPNSRNNADIYIPKPNSDVSNFSLDASLSPVTSFTDIKPIKSPTSILKSFRSPTSSLSLTDIKSSKSNSALDEKVFHPGDYVYSFELPIQSSLPETVNATFGSISYFLEAHVERRGAFKTSLTARRPVSIIRIPFESSSEENEPIIIDRDWENKLQYDIAIYSKQVILNSYLPISFRMIPLDKLKIHRIRVYITEHLEYYCHNKKVHRTEPPKKILLLEHKPVKPNDNLLSLGDDEIGGVELDFQVFIPEYYTDRLKLHHDTSSEDIQAHHWIKICIRISKSEPTPEDPDKRKQYELSIDSPLHILSPHCVHANTLLPSYDEQIRLDCTNSDNTSNKTLTPRAAATTTPIHPPQTRQSIDKMMTPREDTILDSNLFKPDDSTPIELLSTQAKPFSPIASPQLNAINPELRDSPIIRPLDLSPVSSPVPRQSRSKTSSSARSRTMSPMSRSNSALPHLMMARMSSQSSLHDEPPPPPFVENPPSYEEAVKKSSQTATATMATASTSLSVATSVSTTSKPRTDRTNSSSSHSLNSNNSGSSGISFKVKRVSQSKSSTSSSQIPEGRQGSNSTTNSTSVSNPSVNQHKNINTDMGTTRISLNLSSTKLPQTLSRLGSTMNMNNSSSSMAPTETETPSISSQLQSPQDEADVRGGTTQERNKQIRGRIMRNTPSFDLAQDTDLKFKITPIRSPSVSPAPYNRSSSSSSSSSSSPSHVRSASPAPMVANDRNLNKLVKCSFTPGFSIQPSTSSPLINSISTSAPDSQLPNISITNSNSDGTDETNRIIDPLLEGNASDVSSTEDITENAHPHSILSDSYHLHSNTLGSLNTLDIIPTSGDERLLKNSLSGPSSSTADVSRPFFNETALNYLGNNTGTTFLSNFEDTDITSMDKR</sequence>
<dbReference type="AlphaFoldDB" id="A0A099P346"/>
<dbReference type="InterPro" id="IPR014752">
    <property type="entry name" value="Arrestin-like_C"/>
</dbReference>
<feature type="compositionally biased region" description="Low complexity" evidence="1">
    <location>
        <begin position="546"/>
        <end position="577"/>
    </location>
</feature>
<feature type="compositionally biased region" description="Low complexity" evidence="1">
    <location>
        <begin position="616"/>
        <end position="641"/>
    </location>
</feature>
<dbReference type="eggNOG" id="KOG3780">
    <property type="taxonomic scope" value="Eukaryota"/>
</dbReference>
<evidence type="ECO:0000313" key="4">
    <source>
        <dbReference type="Proteomes" id="UP000029867"/>
    </source>
</evidence>
<feature type="compositionally biased region" description="Low complexity" evidence="1">
    <location>
        <begin position="675"/>
        <end position="684"/>
    </location>
</feature>